<reference evidence="3 5" key="1">
    <citation type="journal article" date="2018" name="Biodegradation">
        <title>1,4-Dioxane degradation characteristics of Rhodococcus aetherivorans JCM 14343.</title>
        <authorList>
            <person name="Inoue D."/>
            <person name="Tsunoda T."/>
            <person name="Yamamoto N."/>
            <person name="Ike M."/>
            <person name="Sei K."/>
        </authorList>
    </citation>
    <scope>NUCLEOTIDE SEQUENCE [LARGE SCALE GENOMIC DNA]</scope>
    <source>
        <strain evidence="3 5">JCM 14343</strain>
    </source>
</reference>
<evidence type="ECO:0000256" key="2">
    <source>
        <dbReference type="SAM" id="Phobius"/>
    </source>
</evidence>
<evidence type="ECO:0000313" key="4">
    <source>
        <dbReference type="EMBL" id="UYF92355.1"/>
    </source>
</evidence>
<feature type="transmembrane region" description="Helical" evidence="2">
    <location>
        <begin position="90"/>
        <end position="123"/>
    </location>
</feature>
<accession>N1M8M0</accession>
<dbReference type="KEGG" id="rav:AAT18_11120"/>
<feature type="transmembrane region" description="Helical" evidence="2">
    <location>
        <begin position="58"/>
        <end position="78"/>
    </location>
</feature>
<dbReference type="InterPro" id="IPR025327">
    <property type="entry name" value="DUF4233"/>
</dbReference>
<evidence type="ECO:0000313" key="3">
    <source>
        <dbReference type="EMBL" id="GES38824.1"/>
    </source>
</evidence>
<keyword evidence="2" id="KW-0472">Membrane</keyword>
<accession>A0A059MS15</accession>
<evidence type="ECO:0000313" key="5">
    <source>
        <dbReference type="Proteomes" id="UP000325466"/>
    </source>
</evidence>
<feature type="region of interest" description="Disordered" evidence="1">
    <location>
        <begin position="1"/>
        <end position="22"/>
    </location>
</feature>
<name>A0A059MS15_9NOCA</name>
<dbReference type="AlphaFoldDB" id="A0A059MS15"/>
<dbReference type="Proteomes" id="UP000325466">
    <property type="component" value="Unassembled WGS sequence"/>
</dbReference>
<dbReference type="Proteomes" id="UP001163947">
    <property type="component" value="Chromosome"/>
</dbReference>
<reference evidence="4" key="3">
    <citation type="submission" date="2022-09" db="EMBL/GenBank/DDBJ databases">
        <title>The genome sequence of Rhodococcus aetherivorans N1.</title>
        <authorList>
            <person name="Jiang W."/>
        </authorList>
    </citation>
    <scope>NUCLEOTIDE SEQUENCE</scope>
    <source>
        <strain evidence="4">N1</strain>
    </source>
</reference>
<proteinExistence type="predicted"/>
<keyword evidence="2" id="KW-0812">Transmembrane</keyword>
<dbReference type="RefSeq" id="WP_006937236.1">
    <property type="nucleotide sequence ID" value="NZ_BAAAYP010000012.1"/>
</dbReference>
<dbReference type="EMBL" id="BLAH01000103">
    <property type="protein sequence ID" value="GES38824.1"/>
    <property type="molecule type" value="Genomic_DNA"/>
</dbReference>
<dbReference type="Pfam" id="PF14017">
    <property type="entry name" value="DUF4233"/>
    <property type="match status" value="1"/>
</dbReference>
<dbReference type="EMBL" id="CP106982">
    <property type="protein sequence ID" value="UYF92355.1"/>
    <property type="molecule type" value="Genomic_DNA"/>
</dbReference>
<keyword evidence="5" id="KW-1185">Reference proteome</keyword>
<accession>A0A0F6S863</accession>
<gene>
    <name evidence="4" type="ORF">OCS65_17870</name>
    <name evidence="3" type="ORF">RAJCM14343_4092</name>
</gene>
<evidence type="ECO:0000256" key="1">
    <source>
        <dbReference type="SAM" id="MobiDB-lite"/>
    </source>
</evidence>
<feature type="transmembrane region" description="Helical" evidence="2">
    <location>
        <begin position="31"/>
        <end position="51"/>
    </location>
</feature>
<protein>
    <submittedName>
        <fullName evidence="4">DUF4233 domain-containing protein</fullName>
    </submittedName>
    <submittedName>
        <fullName evidence="3">Possible membrane protein</fullName>
    </submittedName>
</protein>
<dbReference type="GeneID" id="83622325"/>
<feature type="compositionally biased region" description="Basic and acidic residues" evidence="1">
    <location>
        <begin position="11"/>
        <end position="22"/>
    </location>
</feature>
<organism evidence="4 6">
    <name type="scientific">Rhodococcus aetherivorans</name>
    <dbReference type="NCBI Taxonomy" id="191292"/>
    <lineage>
        <taxon>Bacteria</taxon>
        <taxon>Bacillati</taxon>
        <taxon>Actinomycetota</taxon>
        <taxon>Actinomycetes</taxon>
        <taxon>Mycobacteriales</taxon>
        <taxon>Nocardiaceae</taxon>
        <taxon>Rhodococcus</taxon>
    </lineage>
</organism>
<sequence length="141" mass="15013">MSEAADNPGESPDRDSAVRPPAKDPWKGLRGVMAGTLVLEAIVVLLVLPVVAVIGGGLTWFSGGYIVLLAVAMIAGAGLQGRPWALWYNLALQVLTLLGFVVDLSLGIVGVLFSVVWGYILYLRKDMKDREARGLLPGQRG</sequence>
<reference evidence="3" key="2">
    <citation type="submission" date="2019-10" db="EMBL/GenBank/DDBJ databases">
        <title>Draft genome sequence of Rhodococcus aetherivorans JCM 14343.</title>
        <authorList>
            <person name="Inoue D."/>
            <person name="Nakazawa M."/>
            <person name="Yamamoto N."/>
            <person name="Sei K."/>
            <person name="Ike M."/>
        </authorList>
    </citation>
    <scope>NUCLEOTIDE SEQUENCE</scope>
    <source>
        <strain evidence="3">JCM 14343</strain>
    </source>
</reference>
<keyword evidence="2" id="KW-1133">Transmembrane helix</keyword>
<evidence type="ECO:0000313" key="6">
    <source>
        <dbReference type="Proteomes" id="UP001163947"/>
    </source>
</evidence>